<gene>
    <name evidence="1" type="ORF">SAMEA1402399_03749</name>
</gene>
<dbReference type="EMBL" id="CAADAN010000019">
    <property type="protein sequence ID" value="VFD35894.1"/>
    <property type="molecule type" value="Genomic_DNA"/>
</dbReference>
<protein>
    <submittedName>
        <fullName evidence="1">Uncharacterized protein</fullName>
    </submittedName>
</protein>
<dbReference type="RefSeq" id="WP_160115612.1">
    <property type="nucleotide sequence ID" value="NZ_CAADAN010000019.1"/>
</dbReference>
<dbReference type="AlphaFoldDB" id="A0AB74QIA4"/>
<accession>A0AB74QIA4</accession>
<organism evidence="1 2">
    <name type="scientific">Clostridioides difficile</name>
    <name type="common">Peptoclostridium difficile</name>
    <dbReference type="NCBI Taxonomy" id="1496"/>
    <lineage>
        <taxon>Bacteria</taxon>
        <taxon>Bacillati</taxon>
        <taxon>Bacillota</taxon>
        <taxon>Clostridia</taxon>
        <taxon>Peptostreptococcales</taxon>
        <taxon>Peptostreptococcaceae</taxon>
        <taxon>Clostridioides</taxon>
    </lineage>
</organism>
<dbReference type="Proteomes" id="UP000411588">
    <property type="component" value="Unassembled WGS sequence"/>
</dbReference>
<evidence type="ECO:0000313" key="1">
    <source>
        <dbReference type="EMBL" id="VFD35894.1"/>
    </source>
</evidence>
<name>A0AB74QIA4_CLODI</name>
<comment type="caution">
    <text evidence="1">The sequence shown here is derived from an EMBL/GenBank/DDBJ whole genome shotgun (WGS) entry which is preliminary data.</text>
</comment>
<reference evidence="1 2" key="1">
    <citation type="submission" date="2019-02" db="EMBL/GenBank/DDBJ databases">
        <authorList>
            <consortium name="Pathogen Informatics"/>
        </authorList>
    </citation>
    <scope>NUCLEOTIDE SEQUENCE [LARGE SCALE GENOMIC DNA]</scope>
    <source>
        <strain evidence="2">clo34</strain>
    </source>
</reference>
<evidence type="ECO:0000313" key="2">
    <source>
        <dbReference type="Proteomes" id="UP000411588"/>
    </source>
</evidence>
<proteinExistence type="predicted"/>
<sequence length="53" mass="6161">MIDIESVFVDLVSRGRKWSVGLYIESETYERIISEESDKEVNVSELLKVLNNK</sequence>